<accession>A0A1B1YG92</accession>
<evidence type="ECO:0000313" key="1">
    <source>
        <dbReference type="EMBL" id="ANW99775.1"/>
    </source>
</evidence>
<evidence type="ECO:0000313" key="2">
    <source>
        <dbReference type="Proteomes" id="UP000092971"/>
    </source>
</evidence>
<dbReference type="EMBL" id="CP014672">
    <property type="protein sequence ID" value="ANW99775.1"/>
    <property type="molecule type" value="Genomic_DNA"/>
</dbReference>
<gene>
    <name evidence="1" type="ORF">CSTERTH_12410</name>
</gene>
<dbReference type="AlphaFoldDB" id="A0A1B1YG92"/>
<name>A0A1B1YG92_THEST</name>
<reference evidence="1 2" key="1">
    <citation type="submission" date="2016-02" db="EMBL/GenBank/DDBJ databases">
        <title>Comparison of Clostridium stercorarium subspecies using comparative genomics and transcriptomics.</title>
        <authorList>
            <person name="Schellenberg J."/>
            <person name="Thallinger G."/>
            <person name="Levin D.B."/>
            <person name="Zhang X."/>
            <person name="Alvare G."/>
            <person name="Fristensky B."/>
            <person name="Sparling R."/>
        </authorList>
    </citation>
    <scope>NUCLEOTIDE SEQUENCE [LARGE SCALE GENOMIC DNA]</scope>
    <source>
        <strain evidence="1 2">DSM 2910</strain>
    </source>
</reference>
<protein>
    <submittedName>
        <fullName evidence="1">Uncharacterized protein</fullName>
    </submittedName>
</protein>
<dbReference type="Proteomes" id="UP000092971">
    <property type="component" value="Chromosome"/>
</dbReference>
<dbReference type="RefSeq" id="WP_034837573.1">
    <property type="nucleotide sequence ID" value="NZ_CP014672.1"/>
</dbReference>
<proteinExistence type="predicted"/>
<sequence length="120" mass="13694">MAVYIVLSVLAIYGLISLVNDIITRIKVGCNSLGGKLCLYPYPGDEGLEGKIRSFFLNEVTEKLGTDGFLYIKLEENDPNRAIVEKLCMEYPRLVLIDDNNWDRMRYNKEETAEEKGILQ</sequence>
<organism evidence="1 2">
    <name type="scientific">Thermoclostridium stercorarium subsp. thermolacticum DSM 2910</name>
    <dbReference type="NCBI Taxonomy" id="1121336"/>
    <lineage>
        <taxon>Bacteria</taxon>
        <taxon>Bacillati</taxon>
        <taxon>Bacillota</taxon>
        <taxon>Clostridia</taxon>
        <taxon>Eubacteriales</taxon>
        <taxon>Oscillospiraceae</taxon>
        <taxon>Thermoclostridium</taxon>
    </lineage>
</organism>